<reference evidence="5 6" key="1">
    <citation type="journal article" date="2020" name="Elife">
        <title>Loss of centromere function drives karyotype evolution in closely related Malassezia species.</title>
        <authorList>
            <person name="Sankaranarayanan S.R."/>
            <person name="Ianiri G."/>
            <person name="Coelho M.A."/>
            <person name="Reza M.H."/>
            <person name="Thimmappa B.C."/>
            <person name="Ganguly P."/>
            <person name="Vadnala R.N."/>
            <person name="Sun S."/>
            <person name="Siddharthan R."/>
            <person name="Tellgren-Roth C."/>
            <person name="Dawson T.L."/>
            <person name="Heitman J."/>
            <person name="Sanyal K."/>
        </authorList>
    </citation>
    <scope>NUCLEOTIDE SEQUENCE [LARGE SCALE GENOMIC DNA]</scope>
    <source>
        <strain evidence="5">CBS14141</strain>
    </source>
</reference>
<organism evidence="5 6">
    <name type="scientific">Malassezia furfur</name>
    <name type="common">Pityriasis versicolor infection agent</name>
    <name type="synonym">Pityrosporum furfur</name>
    <dbReference type="NCBI Taxonomy" id="55194"/>
    <lineage>
        <taxon>Eukaryota</taxon>
        <taxon>Fungi</taxon>
        <taxon>Dikarya</taxon>
        <taxon>Basidiomycota</taxon>
        <taxon>Ustilaginomycotina</taxon>
        <taxon>Malasseziomycetes</taxon>
        <taxon>Malasseziales</taxon>
        <taxon>Malasseziaceae</taxon>
        <taxon>Malassezia</taxon>
    </lineage>
</organism>
<name>A0ABY8EVT3_MALFU</name>
<evidence type="ECO:0000259" key="4">
    <source>
        <dbReference type="Pfam" id="PF08623"/>
    </source>
</evidence>
<dbReference type="Pfam" id="PF08623">
    <property type="entry name" value="TIP120"/>
    <property type="match status" value="1"/>
</dbReference>
<keyword evidence="3" id="KW-0833">Ubl conjugation pathway</keyword>
<dbReference type="InterPro" id="IPR016024">
    <property type="entry name" value="ARM-type_fold"/>
</dbReference>
<sequence>MVALLDKMKSPDADFRYMALMDVSASLAQESYRYQPLEESVESAVVKQVLELVVDKNSEVKNLAVKTLGTLSTRVRPANFHTIVSSLGALVRVQDEESRDIGSLALRTLMNEIASDAALSQVAVTMLVPVLVEQLTTAAVGHAEKMHALDALLDVLSHFTLILVQQPDLQQPVLDALLGLLPESAAVSKRAIQGLGMLGVECTPAAYDELLQRGTAALTSSSVPAARTAIQLLGVLARETPLRLRPVAAARAEELLRVMASGTALDEAERDDFLEACLQTLSALVVHAIEPGTLDVGAVVEPTLGLLKYDPNAADYSDEEEEEEDDENLLDDAYTDDDDVSWKVRRASAKLLAGLCTAHLDAVRPMAYTIARALVARFGEREEGVRLEVLSTFSLLLERMTREPDVGVYKRKRDAVDGGVPLHDLLPYAVPSLCKQAGTGSAAAQIAALDTLTQLAATFGSAVAPHCATILAAVRRVLTGSRDAALHDRNRTLACVVLLSELAAAAPTPLAAEVPYVASVFVTALRAKHHRTALEALRASGALARRLVAAVGPARVAGALGDVLDAVLARLAQPDADQALREAALDTIGVLVCDVGPELGARLGEALEAVRVRLTNEVLRAACLGVAREVLANEWLRTLDVLAAFARAALAPLVQLSAARDTAVSVLALQCLYEALSLLRGAVPYEDRAGLVQHLRALPLRADAPTLEPLLALADLLVQVDPREARSVADSVLGAVLPMLGAPTFSARALDALCDLLRSLAAAEDALAPALVSAVEAAWEASCASGTPSSTTPLAFARCLGAAAGTSAALPATLARVAALVGAPNGAAQQLGAYAVGVLGQQGTLCGWPEAPAVFAQLLAAPESDARAFALGGMVLGDAALVRSLEAQLDAELVPTLRILREACAHANEEQLVQLKDAFWARLTLRAMTLPLDDEAQAALDGLCECLARLVFADATACLEQLETEVHAQHAAVRAKVLGVARMLVTLDRTHVLDGALAPRLWRYLALLGDEQLAVRRAAVLALHATVYNRVELVQEHLPALLPPLYRTTEVREELKRKVAMGPFTVITDDGLDLRKNAFETLFTLLETSLGEMRVADVVQCTVQALQDDDSVKLLGCLMLVRLADLAPTQVAPFLDTVSGPLRAIVTRKVRDNATKQEVEKANELTTAAVRVLARLAAACDVAAYPDFAALLAHTQQSPHAALLTQYAP</sequence>
<accession>A0ABY8EVT3</accession>
<proteinExistence type="inferred from homology"/>
<dbReference type="InterPro" id="IPR011989">
    <property type="entry name" value="ARM-like"/>
</dbReference>
<comment type="similarity">
    <text evidence="1">Belongs to the CAND family.</text>
</comment>
<evidence type="ECO:0000313" key="6">
    <source>
        <dbReference type="Proteomes" id="UP000818624"/>
    </source>
</evidence>
<evidence type="ECO:0000256" key="2">
    <source>
        <dbReference type="ARBA" id="ARBA00022737"/>
    </source>
</evidence>
<evidence type="ECO:0000256" key="3">
    <source>
        <dbReference type="ARBA" id="ARBA00022786"/>
    </source>
</evidence>
<dbReference type="PANTHER" id="PTHR12696">
    <property type="entry name" value="TIP120"/>
    <property type="match status" value="1"/>
</dbReference>
<keyword evidence="6" id="KW-1185">Reference proteome</keyword>
<dbReference type="Gene3D" id="1.25.10.10">
    <property type="entry name" value="Leucine-rich Repeat Variant"/>
    <property type="match status" value="1"/>
</dbReference>
<gene>
    <name evidence="5" type="ORF">GLX27_004204</name>
</gene>
<dbReference type="InterPro" id="IPR039852">
    <property type="entry name" value="CAND1/CAND2"/>
</dbReference>
<dbReference type="InterPro" id="IPR013932">
    <property type="entry name" value="TATA-bd_TIP120"/>
</dbReference>
<protein>
    <recommendedName>
        <fullName evidence="4">TATA-binding protein interacting (TIP20) domain-containing protein</fullName>
    </recommendedName>
</protein>
<evidence type="ECO:0000313" key="5">
    <source>
        <dbReference type="EMBL" id="WFD49521.1"/>
    </source>
</evidence>
<dbReference type="Proteomes" id="UP000818624">
    <property type="component" value="Chromosome 5"/>
</dbReference>
<dbReference type="SUPFAM" id="SSF48371">
    <property type="entry name" value="ARM repeat"/>
    <property type="match status" value="1"/>
</dbReference>
<feature type="domain" description="TATA-binding protein interacting (TIP20)" evidence="4">
    <location>
        <begin position="1033"/>
        <end position="1183"/>
    </location>
</feature>
<keyword evidence="2" id="KW-0677">Repeat</keyword>
<evidence type="ECO:0000256" key="1">
    <source>
        <dbReference type="ARBA" id="ARBA00007657"/>
    </source>
</evidence>
<dbReference type="EMBL" id="CP046238">
    <property type="protein sequence ID" value="WFD49521.1"/>
    <property type="molecule type" value="Genomic_DNA"/>
</dbReference>